<keyword evidence="3" id="KW-1185">Reference proteome</keyword>
<organism evidence="2 3">
    <name type="scientific">Streptomyces fungicidicus</name>
    <dbReference type="NCBI Taxonomy" id="68203"/>
    <lineage>
        <taxon>Bacteria</taxon>
        <taxon>Bacillati</taxon>
        <taxon>Actinomycetota</taxon>
        <taxon>Actinomycetes</taxon>
        <taxon>Kitasatosporales</taxon>
        <taxon>Streptomycetaceae</taxon>
        <taxon>Streptomyces</taxon>
    </lineage>
</organism>
<name>A0A494UQV3_9ACTN</name>
<feature type="domain" description="DNA primase/polymerase bifunctional N-terminal" evidence="1">
    <location>
        <begin position="10"/>
        <end position="189"/>
    </location>
</feature>
<evidence type="ECO:0000313" key="2">
    <source>
        <dbReference type="EMBL" id="AYL34826.1"/>
    </source>
</evidence>
<sequence length="289" mass="30505">MNNHDKARKAGLYAITEWQKRAFPLSINKTPIIRSPHEKGHNCPGMAFCGAPGHGVGDATDDPDTFRFLCDQAPKAVGYGIACDNMIGLDLDRKNGVDGVTTLNRLAAEHGFTVPRTTTVCTASGGFHLWLGIPEGVTVPNSVGRLGPGIDVRSSRGYVVGPGSIGRAGEYVLHPKVGYIEPQPVPEALLQLMLPPPPAVRPQRRYTPTSGDAAGRALAGLVRVVLTAPPETRNSRLYWSACRAWEHVADGHLAAGDVEAELIGAAIQVGLGEGEARRTVASASRGVAA</sequence>
<accession>A0A494UQV3</accession>
<dbReference type="Pfam" id="PF09250">
    <property type="entry name" value="Prim-Pol"/>
    <property type="match status" value="1"/>
</dbReference>
<dbReference type="EMBL" id="CP023407">
    <property type="protein sequence ID" value="AYL34826.1"/>
    <property type="molecule type" value="Genomic_DNA"/>
</dbReference>
<evidence type="ECO:0000259" key="1">
    <source>
        <dbReference type="SMART" id="SM00943"/>
    </source>
</evidence>
<dbReference type="SMART" id="SM00943">
    <property type="entry name" value="Prim-Pol"/>
    <property type="match status" value="1"/>
</dbReference>
<dbReference type="SUPFAM" id="SSF56747">
    <property type="entry name" value="Prim-pol domain"/>
    <property type="match status" value="1"/>
</dbReference>
<evidence type="ECO:0000313" key="3">
    <source>
        <dbReference type="Proteomes" id="UP000282170"/>
    </source>
</evidence>
<dbReference type="Proteomes" id="UP000282170">
    <property type="component" value="Chromosome"/>
</dbReference>
<dbReference type="CDD" id="cd04859">
    <property type="entry name" value="Prim_Pol"/>
    <property type="match status" value="1"/>
</dbReference>
<dbReference type="KEGG" id="sfug:CNQ36_04940"/>
<reference evidence="2 3" key="1">
    <citation type="submission" date="2017-09" db="EMBL/GenBank/DDBJ databases">
        <authorList>
            <person name="Zhang H."/>
            <person name="Hu S."/>
            <person name="Xu J."/>
            <person name="He Z."/>
        </authorList>
    </citation>
    <scope>NUCLEOTIDE SEQUENCE [LARGE SCALE GENOMIC DNA]</scope>
    <source>
        <strain evidence="2 3">TXX3120</strain>
    </source>
</reference>
<dbReference type="GeneID" id="93882137"/>
<gene>
    <name evidence="2" type="ORF">CNQ36_04940</name>
</gene>
<proteinExistence type="predicted"/>
<dbReference type="AlphaFoldDB" id="A0A494UQV3"/>
<dbReference type="RefSeq" id="WP_121545085.1">
    <property type="nucleotide sequence ID" value="NZ_CP023407.1"/>
</dbReference>
<protein>
    <submittedName>
        <fullName evidence="2">DNA primase</fullName>
    </submittedName>
</protein>
<dbReference type="InterPro" id="IPR015330">
    <property type="entry name" value="DNA_primase/pol_bifunc_N"/>
</dbReference>